<evidence type="ECO:0000313" key="2">
    <source>
        <dbReference type="EMBL" id="KAK1387022.1"/>
    </source>
</evidence>
<evidence type="ECO:0000313" key="3">
    <source>
        <dbReference type="Proteomes" id="UP001237642"/>
    </source>
</evidence>
<proteinExistence type="predicted"/>
<keyword evidence="3" id="KW-1185">Reference proteome</keyword>
<gene>
    <name evidence="2" type="ORF">POM88_015200</name>
</gene>
<dbReference type="PANTHER" id="PTHR31907">
    <property type="entry name" value="MLP-LIKE PROTEIN 423"/>
    <property type="match status" value="1"/>
</dbReference>
<reference evidence="2" key="2">
    <citation type="submission" date="2023-05" db="EMBL/GenBank/DDBJ databases">
        <authorList>
            <person name="Schelkunov M.I."/>
        </authorList>
    </citation>
    <scope>NUCLEOTIDE SEQUENCE</scope>
    <source>
        <strain evidence="2">Hsosn_3</strain>
        <tissue evidence="2">Leaf</tissue>
    </source>
</reference>
<dbReference type="Pfam" id="PF00407">
    <property type="entry name" value="Bet_v_1"/>
    <property type="match status" value="1"/>
</dbReference>
<evidence type="ECO:0000259" key="1">
    <source>
        <dbReference type="SMART" id="SM01037"/>
    </source>
</evidence>
<accession>A0AAD8IJP7</accession>
<dbReference type="CDD" id="cd07816">
    <property type="entry name" value="Bet_v1-like"/>
    <property type="match status" value="1"/>
</dbReference>
<dbReference type="InterPro" id="IPR000916">
    <property type="entry name" value="Bet_v_I/MLP"/>
</dbReference>
<dbReference type="SUPFAM" id="SSF55961">
    <property type="entry name" value="Bet v1-like"/>
    <property type="match status" value="1"/>
</dbReference>
<dbReference type="GO" id="GO:0006952">
    <property type="term" value="P:defense response"/>
    <property type="evidence" value="ECO:0007669"/>
    <property type="project" value="InterPro"/>
</dbReference>
<organism evidence="2 3">
    <name type="scientific">Heracleum sosnowskyi</name>
    <dbReference type="NCBI Taxonomy" id="360622"/>
    <lineage>
        <taxon>Eukaryota</taxon>
        <taxon>Viridiplantae</taxon>
        <taxon>Streptophyta</taxon>
        <taxon>Embryophyta</taxon>
        <taxon>Tracheophyta</taxon>
        <taxon>Spermatophyta</taxon>
        <taxon>Magnoliopsida</taxon>
        <taxon>eudicotyledons</taxon>
        <taxon>Gunneridae</taxon>
        <taxon>Pentapetalae</taxon>
        <taxon>asterids</taxon>
        <taxon>campanulids</taxon>
        <taxon>Apiales</taxon>
        <taxon>Apiaceae</taxon>
        <taxon>Apioideae</taxon>
        <taxon>apioid superclade</taxon>
        <taxon>Tordylieae</taxon>
        <taxon>Tordyliinae</taxon>
        <taxon>Heracleum</taxon>
    </lineage>
</organism>
<feature type="domain" description="Bet v I/Major latex protein" evidence="1">
    <location>
        <begin position="3"/>
        <end position="153"/>
    </location>
</feature>
<name>A0AAD8IJP7_9APIA</name>
<dbReference type="InterPro" id="IPR023393">
    <property type="entry name" value="START-like_dom_sf"/>
</dbReference>
<reference evidence="2" key="1">
    <citation type="submission" date="2023-02" db="EMBL/GenBank/DDBJ databases">
        <title>Genome of toxic invasive species Heracleum sosnowskyi carries increased number of genes despite the absence of recent whole-genome duplications.</title>
        <authorList>
            <person name="Schelkunov M."/>
            <person name="Shtratnikova V."/>
            <person name="Makarenko M."/>
            <person name="Klepikova A."/>
            <person name="Omelchenko D."/>
            <person name="Novikova G."/>
            <person name="Obukhova E."/>
            <person name="Bogdanov V."/>
            <person name="Penin A."/>
            <person name="Logacheva M."/>
        </authorList>
    </citation>
    <scope>NUCLEOTIDE SEQUENCE</scope>
    <source>
        <strain evidence="2">Hsosn_3</strain>
        <tissue evidence="2">Leaf</tissue>
    </source>
</reference>
<dbReference type="AlphaFoldDB" id="A0AAD8IJP7"/>
<dbReference type="SMART" id="SM01037">
    <property type="entry name" value="Bet_v_1"/>
    <property type="match status" value="1"/>
</dbReference>
<dbReference type="EMBL" id="JAUIZM010000004">
    <property type="protein sequence ID" value="KAK1387022.1"/>
    <property type="molecule type" value="Genomic_DNA"/>
</dbReference>
<sequence>MAALRGKLVSKVEIKSDGNVFHQLLRDETHRISSLSPEKVHGVELVDGEWGTQGCILCWNYVLDGKAETCTDIIEEINEENKLIRFKVIAGDLLKQYKTFTYVSKVEQIDDDTYIVTWTLEYEKLHEAITPPNAMMNFCINVTKDIENRYRQLQPQC</sequence>
<comment type="caution">
    <text evidence="2">The sequence shown here is derived from an EMBL/GenBank/DDBJ whole genome shotgun (WGS) entry which is preliminary data.</text>
</comment>
<dbReference type="InterPro" id="IPR051761">
    <property type="entry name" value="MLP-like_ligand-binding"/>
</dbReference>
<dbReference type="Proteomes" id="UP001237642">
    <property type="component" value="Unassembled WGS sequence"/>
</dbReference>
<protein>
    <submittedName>
        <fullName evidence="2">MLP-like protein 34-like</fullName>
    </submittedName>
</protein>
<dbReference type="Gene3D" id="3.30.530.20">
    <property type="match status" value="1"/>
</dbReference>